<evidence type="ECO:0000256" key="1">
    <source>
        <dbReference type="PROSITE-ProRule" id="PRU00023"/>
    </source>
</evidence>
<dbReference type="InterPro" id="IPR036770">
    <property type="entry name" value="Ankyrin_rpt-contain_sf"/>
</dbReference>
<evidence type="ECO:0000313" key="3">
    <source>
        <dbReference type="EMBL" id="CAE0603202.1"/>
    </source>
</evidence>
<proteinExistence type="predicted"/>
<accession>A0A7S3U4R3</accession>
<feature type="repeat" description="ANK" evidence="1">
    <location>
        <begin position="80"/>
        <end position="108"/>
    </location>
</feature>
<dbReference type="EMBL" id="HBIQ01110198">
    <property type="protein sequence ID" value="CAE0603202.1"/>
    <property type="molecule type" value="Transcribed_RNA"/>
</dbReference>
<dbReference type="SUPFAM" id="SSF48403">
    <property type="entry name" value="Ankyrin repeat"/>
    <property type="match status" value="1"/>
</dbReference>
<sequence length="139" mass="15158">MSDFGSERKAKTPTLLGSQSDQSFVKELHEKRQAQAQERAALTRRHHKLRSFLASGGFREGVNGRKPIRNGVLSRGYLYPLHAAVRANDADAIEVLLWAGADRAIVDSDGLTPLALAQRIDKGNSHQNALICLSSGLGR</sequence>
<name>A0A7S3U4R3_9SPIT</name>
<dbReference type="Pfam" id="PF00023">
    <property type="entry name" value="Ank"/>
    <property type="match status" value="1"/>
</dbReference>
<dbReference type="PROSITE" id="PS50088">
    <property type="entry name" value="ANK_REPEAT"/>
    <property type="match status" value="1"/>
</dbReference>
<dbReference type="AlphaFoldDB" id="A0A7S3U4R3"/>
<evidence type="ECO:0008006" key="4">
    <source>
        <dbReference type="Google" id="ProtNLM"/>
    </source>
</evidence>
<dbReference type="Gene3D" id="1.25.40.20">
    <property type="entry name" value="Ankyrin repeat-containing domain"/>
    <property type="match status" value="1"/>
</dbReference>
<evidence type="ECO:0000256" key="2">
    <source>
        <dbReference type="SAM" id="MobiDB-lite"/>
    </source>
</evidence>
<feature type="compositionally biased region" description="Basic and acidic residues" evidence="2">
    <location>
        <begin position="1"/>
        <end position="10"/>
    </location>
</feature>
<feature type="region of interest" description="Disordered" evidence="2">
    <location>
        <begin position="1"/>
        <end position="23"/>
    </location>
</feature>
<protein>
    <recommendedName>
        <fullName evidence="4">Ankyrin repeat domain-containing protein</fullName>
    </recommendedName>
</protein>
<reference evidence="3" key="1">
    <citation type="submission" date="2021-01" db="EMBL/GenBank/DDBJ databases">
        <authorList>
            <person name="Corre E."/>
            <person name="Pelletier E."/>
            <person name="Niang G."/>
            <person name="Scheremetjew M."/>
            <person name="Finn R."/>
            <person name="Kale V."/>
            <person name="Holt S."/>
            <person name="Cochrane G."/>
            <person name="Meng A."/>
            <person name="Brown T."/>
            <person name="Cohen L."/>
        </authorList>
    </citation>
    <scope>NUCLEOTIDE SEQUENCE</scope>
    <source>
        <strain evidence="3">SPMC142</strain>
    </source>
</reference>
<gene>
    <name evidence="3" type="ORF">SACU0126_LOCUS34969</name>
</gene>
<organism evidence="3">
    <name type="scientific">Strombidinopsis acuminata</name>
    <dbReference type="NCBI Taxonomy" id="141414"/>
    <lineage>
        <taxon>Eukaryota</taxon>
        <taxon>Sar</taxon>
        <taxon>Alveolata</taxon>
        <taxon>Ciliophora</taxon>
        <taxon>Intramacronucleata</taxon>
        <taxon>Spirotrichea</taxon>
        <taxon>Choreotrichia</taxon>
        <taxon>Choreotrichida</taxon>
        <taxon>Strombidinopsidae</taxon>
        <taxon>Strombidinopsis</taxon>
    </lineage>
</organism>
<keyword evidence="1" id="KW-0040">ANK repeat</keyword>
<dbReference type="InterPro" id="IPR002110">
    <property type="entry name" value="Ankyrin_rpt"/>
</dbReference>